<dbReference type="InterPro" id="IPR009678">
    <property type="entry name" value="Phage_tail_completion_R"/>
</dbReference>
<dbReference type="Pfam" id="PF06891">
    <property type="entry name" value="P2_Phage_GpR"/>
    <property type="match status" value="1"/>
</dbReference>
<dbReference type="EMBL" id="WJXO01000001">
    <property type="protein sequence ID" value="MRN37199.1"/>
    <property type="molecule type" value="Genomic_DNA"/>
</dbReference>
<evidence type="ECO:0000313" key="2">
    <source>
        <dbReference type="Proteomes" id="UP000486297"/>
    </source>
</evidence>
<name>A0A7X2GWM2_9NEIS</name>
<accession>A0A7X2GWM2</accession>
<comment type="caution">
    <text evidence="1">The sequence shown here is derived from an EMBL/GenBank/DDBJ whole genome shotgun (WGS) entry which is preliminary data.</text>
</comment>
<protein>
    <submittedName>
        <fullName evidence="1">Phage tail protein</fullName>
    </submittedName>
</protein>
<dbReference type="RefSeq" id="WP_095501829.1">
    <property type="nucleotide sequence ID" value="NZ_WJXO01000001.1"/>
</dbReference>
<dbReference type="Proteomes" id="UP000486297">
    <property type="component" value="Unassembled WGS sequence"/>
</dbReference>
<evidence type="ECO:0000313" key="1">
    <source>
        <dbReference type="EMBL" id="MRN37199.1"/>
    </source>
</evidence>
<gene>
    <name evidence="1" type="ORF">GJU80_01425</name>
</gene>
<dbReference type="AlphaFoldDB" id="A0A7X2GWM2"/>
<reference evidence="1" key="1">
    <citation type="journal article" name="Emerg. Infect. Dis.">
        <title>Two cases of a newly characterized neisseria species.</title>
        <authorList>
            <person name="Mustapha M."/>
            <person name="Lemos A.P.S."/>
            <person name="Harrison L.H."/>
            <person name="Vantyne D."/>
            <person name="Sacchi C.T."/>
        </authorList>
    </citation>
    <scope>NUCLEOTIDE SEQUENCE</scope>
    <source>
        <strain evidence="1">N.95.16</strain>
    </source>
</reference>
<proteinExistence type="predicted"/>
<keyword evidence="2" id="KW-1185">Reference proteome</keyword>
<organism evidence="1 2">
    <name type="scientific">Neisseria brasiliensis</name>
    <dbReference type="NCBI Taxonomy" id="2666100"/>
    <lineage>
        <taxon>Bacteria</taxon>
        <taxon>Pseudomonadati</taxon>
        <taxon>Pseudomonadota</taxon>
        <taxon>Betaproteobacteria</taxon>
        <taxon>Neisseriales</taxon>
        <taxon>Neisseriaceae</taxon>
        <taxon>Neisseria</taxon>
    </lineage>
</organism>
<sequence length="157" mass="17553">MEKPAALREAIQAALPEFKTDPDRLRIYVDGGEIEPARGTLSHKTAYTLNLFAQEIAKDKLTRLNIAIIHWLQRNQPDILNPGTNGNKAYTFEAEPLTSDVWDVLIQLKLTENILVRMDDKGRLNIKTKAEPQYDLEDVLGQYAAALGVPNDNQIGG</sequence>